<dbReference type="InterPro" id="IPR018535">
    <property type="entry name" value="DUF1996"/>
</dbReference>
<evidence type="ECO:0000313" key="5">
    <source>
        <dbReference type="Proteomes" id="UP000054053"/>
    </source>
</evidence>
<feature type="region of interest" description="Disordered" evidence="1">
    <location>
        <begin position="369"/>
        <end position="391"/>
    </location>
</feature>
<name>A0A1B5L4R4_USTVR</name>
<accession>A0A1B5L4R4</accession>
<gene>
    <name evidence="4" type="ORF">UVI_02054530</name>
</gene>
<keyword evidence="2" id="KW-0732">Signal</keyword>
<proteinExistence type="predicted"/>
<evidence type="ECO:0000256" key="2">
    <source>
        <dbReference type="SAM" id="SignalP"/>
    </source>
</evidence>
<evidence type="ECO:0000259" key="3">
    <source>
        <dbReference type="Pfam" id="PF09362"/>
    </source>
</evidence>
<feature type="domain" description="DUF1996" evidence="3">
    <location>
        <begin position="34"/>
        <end position="284"/>
    </location>
</feature>
<feature type="region of interest" description="Disordered" evidence="1">
    <location>
        <begin position="130"/>
        <end position="151"/>
    </location>
</feature>
<organism evidence="4 5">
    <name type="scientific">Ustilaginoidea virens</name>
    <name type="common">Rice false smut fungus</name>
    <name type="synonym">Villosiclava virens</name>
    <dbReference type="NCBI Taxonomy" id="1159556"/>
    <lineage>
        <taxon>Eukaryota</taxon>
        <taxon>Fungi</taxon>
        <taxon>Dikarya</taxon>
        <taxon>Ascomycota</taxon>
        <taxon>Pezizomycotina</taxon>
        <taxon>Sordariomycetes</taxon>
        <taxon>Hypocreomycetidae</taxon>
        <taxon>Hypocreales</taxon>
        <taxon>Clavicipitaceae</taxon>
        <taxon>Ustilaginoidea</taxon>
    </lineage>
</organism>
<comment type="caution">
    <text evidence="4">The sequence shown here is derived from an EMBL/GenBank/DDBJ whole genome shotgun (WGS) entry which is preliminary data.</text>
</comment>
<feature type="chain" id="PRO_5008577679" description="DUF1996 domain-containing protein" evidence="2">
    <location>
        <begin position="19"/>
        <end position="485"/>
    </location>
</feature>
<dbReference type="PANTHER" id="PTHR43662">
    <property type="match status" value="1"/>
</dbReference>
<feature type="region of interest" description="Disordered" evidence="1">
    <location>
        <begin position="406"/>
        <end position="427"/>
    </location>
</feature>
<feature type="signal peptide" evidence="2">
    <location>
        <begin position="1"/>
        <end position="18"/>
    </location>
</feature>
<feature type="compositionally biased region" description="Low complexity" evidence="1">
    <location>
        <begin position="414"/>
        <end position="427"/>
    </location>
</feature>
<dbReference type="Pfam" id="PF09362">
    <property type="entry name" value="DUF1996"/>
    <property type="match status" value="1"/>
</dbReference>
<protein>
    <recommendedName>
        <fullName evidence="3">DUF1996 domain-containing protein</fullName>
    </recommendedName>
</protein>
<dbReference type="AlphaFoldDB" id="A0A1B5L4R4"/>
<reference evidence="5" key="1">
    <citation type="journal article" date="2016" name="Genome Announc.">
        <title>Genome sequence of Ustilaginoidea virens IPU010, a rice pathogenic fungus causing false smut.</title>
        <authorList>
            <person name="Kumagai T."/>
            <person name="Ishii T."/>
            <person name="Terai G."/>
            <person name="Umemura M."/>
            <person name="Machida M."/>
            <person name="Asai K."/>
        </authorList>
    </citation>
    <scope>NUCLEOTIDE SEQUENCE [LARGE SCALE GENOMIC DNA]</scope>
    <source>
        <strain evidence="5">IPU010</strain>
    </source>
</reference>
<evidence type="ECO:0000256" key="1">
    <source>
        <dbReference type="SAM" id="MobiDB-lite"/>
    </source>
</evidence>
<dbReference type="PANTHER" id="PTHR43662:SF7">
    <property type="entry name" value="DUF1996 DOMAIN-CONTAINING PROTEIN"/>
    <property type="match status" value="1"/>
</dbReference>
<evidence type="ECO:0000313" key="4">
    <source>
        <dbReference type="EMBL" id="GAO18511.1"/>
    </source>
</evidence>
<dbReference type="EMBL" id="BBTG02000044">
    <property type="protein sequence ID" value="GAO18511.1"/>
    <property type="molecule type" value="Genomic_DNA"/>
</dbReference>
<sequence>MMLRSVTLSASLIAGANAFWRMECPGRVGLTRLDPIVNPNSVSPHVHAIHGSSGFSDNSNTLDLLEGDCTSCRVTQDKSSYWTPALYFQDNTTGNVELVPQVGGMLAYYLLYGNNVTAFPQGFRMISGSNDRRSYTAGDPSQPDPPKSQWASLGQTTQSILAERAVGFNCLNYARNPEGTLYRHFLPEQTYLDANCADGLRLELMFPSCWNGKDLDSKNHKDHLAFPDLVMTGNCPDGYPVRLPSMLYEVIWNTAAYKGRNGRFVLSNGDTTGYSYHGDFVTGWDTPFLQRAIDTCTNPSGRIEDCPLFNVVDQETATSCKLKPSLPQLLFGEDVIGPMAKLPGGIPVGGCACSNSYLSPCSSVPTSSVTTSSATTSAASSSATTSSTTSSTTISSVTTSFVTASSVGAPSVNPTTTTPPSSATPSYYSTQYITDGNVVTEILWEESYVTVIYTGGSPAATAAPPARRKLRRRAARHGHLHGKFR</sequence>
<dbReference type="Proteomes" id="UP000054053">
    <property type="component" value="Unassembled WGS sequence"/>
</dbReference>